<evidence type="ECO:0000313" key="2">
    <source>
        <dbReference type="EMBL" id="RRT64386.1"/>
    </source>
</evidence>
<protein>
    <submittedName>
        <fullName evidence="2">Uncharacterized protein</fullName>
    </submittedName>
</protein>
<dbReference type="Proteomes" id="UP000287651">
    <property type="component" value="Unassembled WGS sequence"/>
</dbReference>
<dbReference type="EMBL" id="AMZH03006216">
    <property type="protein sequence ID" value="RRT64386.1"/>
    <property type="molecule type" value="Genomic_DNA"/>
</dbReference>
<name>A0A426ZK75_ENSVE</name>
<organism evidence="2 3">
    <name type="scientific">Ensete ventricosum</name>
    <name type="common">Abyssinian banana</name>
    <name type="synonym">Musa ensete</name>
    <dbReference type="NCBI Taxonomy" id="4639"/>
    <lineage>
        <taxon>Eukaryota</taxon>
        <taxon>Viridiplantae</taxon>
        <taxon>Streptophyta</taxon>
        <taxon>Embryophyta</taxon>
        <taxon>Tracheophyta</taxon>
        <taxon>Spermatophyta</taxon>
        <taxon>Magnoliopsida</taxon>
        <taxon>Liliopsida</taxon>
        <taxon>Zingiberales</taxon>
        <taxon>Musaceae</taxon>
        <taxon>Ensete</taxon>
    </lineage>
</organism>
<reference evidence="2 3" key="1">
    <citation type="journal article" date="2014" name="Agronomy (Basel)">
        <title>A Draft Genome Sequence for Ensete ventricosum, the Drought-Tolerant Tree Against Hunger.</title>
        <authorList>
            <person name="Harrison J."/>
            <person name="Moore K.A."/>
            <person name="Paszkiewicz K."/>
            <person name="Jones T."/>
            <person name="Grant M."/>
            <person name="Ambacheew D."/>
            <person name="Muzemil S."/>
            <person name="Studholme D.J."/>
        </authorList>
    </citation>
    <scope>NUCLEOTIDE SEQUENCE [LARGE SCALE GENOMIC DNA]</scope>
</reference>
<evidence type="ECO:0000256" key="1">
    <source>
        <dbReference type="SAM" id="MobiDB-lite"/>
    </source>
</evidence>
<sequence>MARSSAGETGHDQAPCKAVDCGQGPPPARGRSTASKAPCTGGGGLRLARRGCSHSWARSLIAQRPQGAAASGHGRLQHSDRQ</sequence>
<feature type="region of interest" description="Disordered" evidence="1">
    <location>
        <begin position="1"/>
        <end position="44"/>
    </location>
</feature>
<gene>
    <name evidence="2" type="ORF">B296_00035593</name>
</gene>
<comment type="caution">
    <text evidence="2">The sequence shown here is derived from an EMBL/GenBank/DDBJ whole genome shotgun (WGS) entry which is preliminary data.</text>
</comment>
<evidence type="ECO:0000313" key="3">
    <source>
        <dbReference type="Proteomes" id="UP000287651"/>
    </source>
</evidence>
<proteinExistence type="predicted"/>
<feature type="region of interest" description="Disordered" evidence="1">
    <location>
        <begin position="63"/>
        <end position="82"/>
    </location>
</feature>
<accession>A0A426ZK75</accession>
<dbReference type="AlphaFoldDB" id="A0A426ZK75"/>